<reference evidence="1 2" key="1">
    <citation type="submission" date="2012-11" db="EMBL/GenBank/DDBJ databases">
        <title>Whole genome sequence of Acidisphaera rubrifaciens HS-AP3.</title>
        <authorList>
            <person name="Azuma Y."/>
            <person name="Higashiura N."/>
            <person name="Hirakawa H."/>
            <person name="Matsushita K."/>
        </authorList>
    </citation>
    <scope>NUCLEOTIDE SEQUENCE [LARGE SCALE GENOMIC DNA]</scope>
    <source>
        <strain evidence="1 2">HS-AP3</strain>
    </source>
</reference>
<organism evidence="1 2">
    <name type="scientific">Acidisphaera rubrifaciens HS-AP3</name>
    <dbReference type="NCBI Taxonomy" id="1231350"/>
    <lineage>
        <taxon>Bacteria</taxon>
        <taxon>Pseudomonadati</taxon>
        <taxon>Pseudomonadota</taxon>
        <taxon>Alphaproteobacteria</taxon>
        <taxon>Acetobacterales</taxon>
        <taxon>Acetobacteraceae</taxon>
        <taxon>Acidisphaera</taxon>
    </lineage>
</organism>
<dbReference type="EMBL" id="BANB01001091">
    <property type="protein sequence ID" value="GAN78550.1"/>
    <property type="molecule type" value="Genomic_DNA"/>
</dbReference>
<name>A0A0D6P9V3_9PROT</name>
<evidence type="ECO:0000313" key="1">
    <source>
        <dbReference type="EMBL" id="GAN78550.1"/>
    </source>
</evidence>
<dbReference type="AlphaFoldDB" id="A0A0D6P9V3"/>
<evidence type="ECO:0000313" key="2">
    <source>
        <dbReference type="Proteomes" id="UP000032680"/>
    </source>
</evidence>
<proteinExistence type="predicted"/>
<accession>A0A0D6P9V3</accession>
<sequence>MAHALELLEEGQAHVCGLALTRVDARVHGRAGHADSDIYHPRYGGYFRE</sequence>
<comment type="caution">
    <text evidence="1">The sequence shown here is derived from an EMBL/GenBank/DDBJ whole genome shotgun (WGS) entry which is preliminary data.</text>
</comment>
<protein>
    <submittedName>
        <fullName evidence="1">Uncharacterized protein</fullName>
    </submittedName>
</protein>
<gene>
    <name evidence="1" type="ORF">Asru_1100_01</name>
</gene>
<keyword evidence="2" id="KW-1185">Reference proteome</keyword>
<dbReference type="Proteomes" id="UP000032680">
    <property type="component" value="Unassembled WGS sequence"/>
</dbReference>